<proteinExistence type="predicted"/>
<reference evidence="2" key="1">
    <citation type="journal article" date="2019" name="Microbiol. Resour. Announc.">
        <title>Complete Genome Sequence of Halomonas olivaria, a Moderately Halophilic Bacterium Isolated from Olive Processing Effluents, Obtained by Nanopore Sequencing.</title>
        <authorList>
            <person name="Nagata S."/>
            <person name="Ii K.M."/>
            <person name="Tsukimi T."/>
            <person name="Miura M.C."/>
            <person name="Galipon J."/>
            <person name="Arakawa K."/>
        </authorList>
    </citation>
    <scope>NUCLEOTIDE SEQUENCE [LARGE SCALE GENOMIC DNA]</scope>
    <source>
        <strain evidence="2">TYRC17</strain>
    </source>
</reference>
<protein>
    <submittedName>
        <fullName evidence="1">Uncharacterized protein</fullName>
    </submittedName>
</protein>
<sequence>MFAFFAIMMLLQLVFVLTLMPETRNVSLEELQKHLVGNDVKLRRVHLSGARVKV</sequence>
<keyword evidence="2" id="KW-1185">Reference proteome</keyword>
<dbReference type="Gene3D" id="1.20.1250.20">
    <property type="entry name" value="MFS general substrate transporter like domains"/>
    <property type="match status" value="1"/>
</dbReference>
<gene>
    <name evidence="1" type="ORF">HORIV_57430</name>
</gene>
<evidence type="ECO:0000313" key="2">
    <source>
        <dbReference type="Proteomes" id="UP000289555"/>
    </source>
</evidence>
<evidence type="ECO:0000313" key="1">
    <source>
        <dbReference type="EMBL" id="BBI53322.1"/>
    </source>
</evidence>
<name>A0ABM7GRI3_9GAMM</name>
<dbReference type="InterPro" id="IPR036259">
    <property type="entry name" value="MFS_trans_sf"/>
</dbReference>
<dbReference type="EMBL" id="AP019416">
    <property type="protein sequence ID" value="BBI53322.1"/>
    <property type="molecule type" value="Genomic_DNA"/>
</dbReference>
<accession>A0ABM7GRI3</accession>
<organism evidence="1 2">
    <name type="scientific">Vreelandella olivaria</name>
    <dbReference type="NCBI Taxonomy" id="390919"/>
    <lineage>
        <taxon>Bacteria</taxon>
        <taxon>Pseudomonadati</taxon>
        <taxon>Pseudomonadota</taxon>
        <taxon>Gammaproteobacteria</taxon>
        <taxon>Oceanospirillales</taxon>
        <taxon>Halomonadaceae</taxon>
        <taxon>Vreelandella</taxon>
    </lineage>
</organism>
<dbReference type="Proteomes" id="UP000289555">
    <property type="component" value="Chromosome"/>
</dbReference>